<reference evidence="2 3" key="1">
    <citation type="submission" date="2019-01" db="EMBL/GenBank/DDBJ databases">
        <title>Ktedonosporobacter rubrisoli SCAWS-G2.</title>
        <authorList>
            <person name="Huang Y."/>
            <person name="Yan B."/>
        </authorList>
    </citation>
    <scope>NUCLEOTIDE SEQUENCE [LARGE SCALE GENOMIC DNA]</scope>
    <source>
        <strain evidence="2 3">SCAWS-G2</strain>
    </source>
</reference>
<feature type="region of interest" description="Disordered" evidence="1">
    <location>
        <begin position="91"/>
        <end position="111"/>
    </location>
</feature>
<evidence type="ECO:0000313" key="2">
    <source>
        <dbReference type="EMBL" id="QBD80457.1"/>
    </source>
</evidence>
<dbReference type="EMBL" id="CP035758">
    <property type="protein sequence ID" value="QBD80457.1"/>
    <property type="molecule type" value="Genomic_DNA"/>
</dbReference>
<protein>
    <submittedName>
        <fullName evidence="2">Uncharacterized protein</fullName>
    </submittedName>
</protein>
<dbReference type="AlphaFoldDB" id="A0A4P6JXH5"/>
<dbReference type="KEGG" id="kbs:EPA93_32590"/>
<proteinExistence type="predicted"/>
<organism evidence="2 3">
    <name type="scientific">Ktedonosporobacter rubrisoli</name>
    <dbReference type="NCBI Taxonomy" id="2509675"/>
    <lineage>
        <taxon>Bacteria</taxon>
        <taxon>Bacillati</taxon>
        <taxon>Chloroflexota</taxon>
        <taxon>Ktedonobacteria</taxon>
        <taxon>Ktedonobacterales</taxon>
        <taxon>Ktedonosporobacteraceae</taxon>
        <taxon>Ktedonosporobacter</taxon>
    </lineage>
</organism>
<accession>A0A4P6JXH5</accession>
<sequence>MTQDELDALEASVQTIGWERVTLSPSQAEVQALDQQVPPEWLQPLERDFSQEEVQALLQAPLEIPEGDIEENARQALNELGVDVQEIMQELDQAPTLEVPSDLDPDHDWGR</sequence>
<name>A0A4P6JXH5_KTERU</name>
<keyword evidence="3" id="KW-1185">Reference proteome</keyword>
<dbReference type="Proteomes" id="UP000290365">
    <property type="component" value="Chromosome"/>
</dbReference>
<evidence type="ECO:0000313" key="3">
    <source>
        <dbReference type="Proteomes" id="UP000290365"/>
    </source>
</evidence>
<dbReference type="RefSeq" id="WP_129891521.1">
    <property type="nucleotide sequence ID" value="NZ_CP035758.1"/>
</dbReference>
<gene>
    <name evidence="2" type="ORF">EPA93_32590</name>
</gene>
<evidence type="ECO:0000256" key="1">
    <source>
        <dbReference type="SAM" id="MobiDB-lite"/>
    </source>
</evidence>